<evidence type="ECO:0000256" key="3">
    <source>
        <dbReference type="ARBA" id="ARBA00022806"/>
    </source>
</evidence>
<dbReference type="OrthoDB" id="9805696at2"/>
<dbReference type="PANTHER" id="PTHR47959:SF1">
    <property type="entry name" value="ATP-DEPENDENT RNA HELICASE DBPA"/>
    <property type="match status" value="1"/>
</dbReference>
<dbReference type="GO" id="GO:0005524">
    <property type="term" value="F:ATP binding"/>
    <property type="evidence" value="ECO:0007669"/>
    <property type="project" value="UniProtKB-KW"/>
</dbReference>
<feature type="domain" description="Helicase ATP-binding" evidence="8">
    <location>
        <begin position="34"/>
        <end position="204"/>
    </location>
</feature>
<feature type="region of interest" description="Disordered" evidence="7">
    <location>
        <begin position="382"/>
        <end position="446"/>
    </location>
</feature>
<evidence type="ECO:0000259" key="8">
    <source>
        <dbReference type="PROSITE" id="PS51192"/>
    </source>
</evidence>
<evidence type="ECO:0000256" key="7">
    <source>
        <dbReference type="SAM" id="MobiDB-lite"/>
    </source>
</evidence>
<dbReference type="RefSeq" id="WP_093730016.1">
    <property type="nucleotide sequence ID" value="NZ_FMYW01000005.1"/>
</dbReference>
<dbReference type="InterPro" id="IPR027417">
    <property type="entry name" value="P-loop_NTPase"/>
</dbReference>
<dbReference type="CDD" id="cd00268">
    <property type="entry name" value="DEADc"/>
    <property type="match status" value="1"/>
</dbReference>
<dbReference type="CDD" id="cd18787">
    <property type="entry name" value="SF2_C_DEAD"/>
    <property type="match status" value="1"/>
</dbReference>
<evidence type="ECO:0000256" key="4">
    <source>
        <dbReference type="ARBA" id="ARBA00022840"/>
    </source>
</evidence>
<evidence type="ECO:0000313" key="12">
    <source>
        <dbReference type="Proteomes" id="UP000198943"/>
    </source>
</evidence>
<dbReference type="SMART" id="SM00490">
    <property type="entry name" value="HELICc"/>
    <property type="match status" value="1"/>
</dbReference>
<reference evidence="12" key="1">
    <citation type="submission" date="2016-10" db="EMBL/GenBank/DDBJ databases">
        <authorList>
            <person name="Varghese N."/>
            <person name="Submissions S."/>
        </authorList>
    </citation>
    <scope>NUCLEOTIDE SEQUENCE [LARGE SCALE GENOMIC DNA]</scope>
    <source>
        <strain evidence="12">DSM 11005</strain>
    </source>
</reference>
<organism evidence="11 12">
    <name type="scientific">Succiniclasticum ruminis</name>
    <dbReference type="NCBI Taxonomy" id="40841"/>
    <lineage>
        <taxon>Bacteria</taxon>
        <taxon>Bacillati</taxon>
        <taxon>Bacillota</taxon>
        <taxon>Negativicutes</taxon>
        <taxon>Acidaminococcales</taxon>
        <taxon>Acidaminococcaceae</taxon>
        <taxon>Succiniclasticum</taxon>
    </lineage>
</organism>
<evidence type="ECO:0000256" key="2">
    <source>
        <dbReference type="ARBA" id="ARBA00022801"/>
    </source>
</evidence>
<evidence type="ECO:0000256" key="5">
    <source>
        <dbReference type="ARBA" id="ARBA00038437"/>
    </source>
</evidence>
<dbReference type="AlphaFoldDB" id="A0A1G6KT04"/>
<dbReference type="SMART" id="SM00487">
    <property type="entry name" value="DEXDc"/>
    <property type="match status" value="1"/>
</dbReference>
<keyword evidence="4" id="KW-0067">ATP-binding</keyword>
<feature type="compositionally biased region" description="Basic residues" evidence="7">
    <location>
        <begin position="434"/>
        <end position="446"/>
    </location>
</feature>
<dbReference type="InterPro" id="IPR050079">
    <property type="entry name" value="DEAD_box_RNA_helicase"/>
</dbReference>
<dbReference type="PROSITE" id="PS51194">
    <property type="entry name" value="HELICASE_CTER"/>
    <property type="match status" value="1"/>
</dbReference>
<evidence type="ECO:0000256" key="6">
    <source>
        <dbReference type="PROSITE-ProRule" id="PRU00552"/>
    </source>
</evidence>
<protein>
    <submittedName>
        <fullName evidence="11">ATP-dependent RNA helicase DeaD</fullName>
    </submittedName>
</protein>
<name>A0A1G6KT04_9FIRM</name>
<dbReference type="EMBL" id="FMYW01000005">
    <property type="protein sequence ID" value="SDC33948.1"/>
    <property type="molecule type" value="Genomic_DNA"/>
</dbReference>
<dbReference type="GO" id="GO:0016787">
    <property type="term" value="F:hydrolase activity"/>
    <property type="evidence" value="ECO:0007669"/>
    <property type="project" value="UniProtKB-KW"/>
</dbReference>
<keyword evidence="12" id="KW-1185">Reference proteome</keyword>
<dbReference type="Proteomes" id="UP000198943">
    <property type="component" value="Unassembled WGS sequence"/>
</dbReference>
<dbReference type="Gene3D" id="3.40.50.300">
    <property type="entry name" value="P-loop containing nucleotide triphosphate hydrolases"/>
    <property type="match status" value="2"/>
</dbReference>
<keyword evidence="3 11" id="KW-0347">Helicase</keyword>
<evidence type="ECO:0000256" key="1">
    <source>
        <dbReference type="ARBA" id="ARBA00022741"/>
    </source>
</evidence>
<evidence type="ECO:0000313" key="11">
    <source>
        <dbReference type="EMBL" id="SDC33948.1"/>
    </source>
</evidence>
<feature type="domain" description="Helicase C-terminal" evidence="9">
    <location>
        <begin position="215"/>
        <end position="376"/>
    </location>
</feature>
<comment type="similarity">
    <text evidence="5">Belongs to the DEAD box helicase family.</text>
</comment>
<keyword evidence="2" id="KW-0378">Hydrolase</keyword>
<feature type="domain" description="DEAD-box RNA helicase Q" evidence="10">
    <location>
        <begin position="3"/>
        <end position="31"/>
    </location>
</feature>
<dbReference type="SUPFAM" id="SSF52540">
    <property type="entry name" value="P-loop containing nucleoside triphosphate hydrolases"/>
    <property type="match status" value="1"/>
</dbReference>
<feature type="compositionally biased region" description="Basic and acidic residues" evidence="7">
    <location>
        <begin position="384"/>
        <end position="396"/>
    </location>
</feature>
<dbReference type="InterPro" id="IPR014001">
    <property type="entry name" value="Helicase_ATP-bd"/>
</dbReference>
<sequence>MSTFFEQINILPKVRENLQKMGIKTPMPVQQQAIPALLKGRDVLARAQTGTGKTLAFLIPLAQKIDPAKKYVQALVITPTRELAQQVNEVMKQVLEGLEISTLAVIGGRDFETQKNKLAGKAQVLIGTPGRLLDHIEKGNTDLGGVKFLVLDEVDEMLAQGFMDDAAKLIAMTGPERQTMLCSATVSEEINKLGRSMTTNCQVIDVTPAETVVKAIQQICIRTTEEKKPELLMKLIDRLNPYLMLVFCISKERAKEVDAFLGEHGYNVAVLTGDMSATKRKTVMKEFRDAKIQILAASDIAARGLDVEGVTHVINYDVPHDADWYVHRVGRTGRAGKDGVAVTLYTPEELRWLHNIEKKLGVTLEKQTATGRKIVRRTRIAAARRREAEQKKEAPKSRGRNSVADKRHAPKTGSNRRQVSRQAAREASMALKEKAKKAAKKRNNKV</sequence>
<dbReference type="InterPro" id="IPR014014">
    <property type="entry name" value="RNA_helicase_DEAD_Q_motif"/>
</dbReference>
<feature type="short sequence motif" description="Q motif" evidence="6">
    <location>
        <begin position="3"/>
        <end position="31"/>
    </location>
</feature>
<dbReference type="Pfam" id="PF00270">
    <property type="entry name" value="DEAD"/>
    <property type="match status" value="1"/>
</dbReference>
<evidence type="ECO:0000259" key="10">
    <source>
        <dbReference type="PROSITE" id="PS51195"/>
    </source>
</evidence>
<gene>
    <name evidence="11" type="ORF">SAMN04487864_10575</name>
</gene>
<dbReference type="PANTHER" id="PTHR47959">
    <property type="entry name" value="ATP-DEPENDENT RNA HELICASE RHLE-RELATED"/>
    <property type="match status" value="1"/>
</dbReference>
<dbReference type="Pfam" id="PF00271">
    <property type="entry name" value="Helicase_C"/>
    <property type="match status" value="1"/>
</dbReference>
<dbReference type="GO" id="GO:0003724">
    <property type="term" value="F:RNA helicase activity"/>
    <property type="evidence" value="ECO:0007669"/>
    <property type="project" value="InterPro"/>
</dbReference>
<accession>A0A1G6KT04</accession>
<dbReference type="GO" id="GO:0003676">
    <property type="term" value="F:nucleic acid binding"/>
    <property type="evidence" value="ECO:0007669"/>
    <property type="project" value="InterPro"/>
</dbReference>
<evidence type="ECO:0000259" key="9">
    <source>
        <dbReference type="PROSITE" id="PS51194"/>
    </source>
</evidence>
<keyword evidence="1" id="KW-0547">Nucleotide-binding</keyword>
<dbReference type="GO" id="GO:0005829">
    <property type="term" value="C:cytosol"/>
    <property type="evidence" value="ECO:0007669"/>
    <property type="project" value="TreeGrafter"/>
</dbReference>
<proteinExistence type="inferred from homology"/>
<dbReference type="InterPro" id="IPR001650">
    <property type="entry name" value="Helicase_C-like"/>
</dbReference>
<dbReference type="PROSITE" id="PS51192">
    <property type="entry name" value="HELICASE_ATP_BIND_1"/>
    <property type="match status" value="1"/>
</dbReference>
<feature type="compositionally biased region" description="Polar residues" evidence="7">
    <location>
        <begin position="412"/>
        <end position="421"/>
    </location>
</feature>
<dbReference type="InterPro" id="IPR044742">
    <property type="entry name" value="DEAD/DEAH_RhlB"/>
</dbReference>
<dbReference type="InterPro" id="IPR011545">
    <property type="entry name" value="DEAD/DEAH_box_helicase_dom"/>
</dbReference>
<dbReference type="PROSITE" id="PS51195">
    <property type="entry name" value="Q_MOTIF"/>
    <property type="match status" value="1"/>
</dbReference>